<evidence type="ECO:0000256" key="1">
    <source>
        <dbReference type="SAM" id="Coils"/>
    </source>
</evidence>
<comment type="caution">
    <text evidence="3">The sequence shown here is derived from an EMBL/GenBank/DDBJ whole genome shotgun (WGS) entry which is preliminary data.</text>
</comment>
<keyword evidence="1" id="KW-0175">Coiled coil</keyword>
<feature type="compositionally biased region" description="Polar residues" evidence="2">
    <location>
        <begin position="65"/>
        <end position="82"/>
    </location>
</feature>
<feature type="region of interest" description="Disordered" evidence="2">
    <location>
        <begin position="1"/>
        <end position="114"/>
    </location>
</feature>
<keyword evidence="4" id="KW-1185">Reference proteome</keyword>
<evidence type="ECO:0000313" key="4">
    <source>
        <dbReference type="Proteomes" id="UP000452235"/>
    </source>
</evidence>
<dbReference type="AlphaFoldDB" id="A0A5M3YVH1"/>
<organism evidence="3 4">
    <name type="scientific">Aspergillus terreus</name>
    <dbReference type="NCBI Taxonomy" id="33178"/>
    <lineage>
        <taxon>Eukaryota</taxon>
        <taxon>Fungi</taxon>
        <taxon>Dikarya</taxon>
        <taxon>Ascomycota</taxon>
        <taxon>Pezizomycotina</taxon>
        <taxon>Eurotiomycetes</taxon>
        <taxon>Eurotiomycetidae</taxon>
        <taxon>Eurotiales</taxon>
        <taxon>Aspergillaceae</taxon>
        <taxon>Aspergillus</taxon>
        <taxon>Aspergillus subgen. Circumdati</taxon>
    </lineage>
</organism>
<dbReference type="Proteomes" id="UP000452235">
    <property type="component" value="Unassembled WGS sequence"/>
</dbReference>
<feature type="compositionally biased region" description="Basic residues" evidence="2">
    <location>
        <begin position="1"/>
        <end position="10"/>
    </location>
</feature>
<gene>
    <name evidence="3" type="ORF">ATEIFO6365_0002102000</name>
</gene>
<reference evidence="3 4" key="1">
    <citation type="submission" date="2020-01" db="EMBL/GenBank/DDBJ databases">
        <title>Aspergillus terreus IFO 6365 whole genome shotgun sequence.</title>
        <authorList>
            <person name="Kanamasa S."/>
            <person name="Takahashi H."/>
        </authorList>
    </citation>
    <scope>NUCLEOTIDE SEQUENCE [LARGE SCALE GENOMIC DNA]</scope>
    <source>
        <strain evidence="3 4">IFO 6365</strain>
    </source>
</reference>
<protein>
    <submittedName>
        <fullName evidence="3">Uncharacterized protein</fullName>
    </submittedName>
</protein>
<dbReference type="OrthoDB" id="4160836at2759"/>
<evidence type="ECO:0000313" key="3">
    <source>
        <dbReference type="EMBL" id="GFF13909.1"/>
    </source>
</evidence>
<feature type="region of interest" description="Disordered" evidence="2">
    <location>
        <begin position="174"/>
        <end position="268"/>
    </location>
</feature>
<name>A0A5M3YVH1_ASPTE</name>
<feature type="compositionally biased region" description="Polar residues" evidence="2">
    <location>
        <begin position="17"/>
        <end position="26"/>
    </location>
</feature>
<dbReference type="EMBL" id="BLJY01000002">
    <property type="protein sequence ID" value="GFF13909.1"/>
    <property type="molecule type" value="Genomic_DNA"/>
</dbReference>
<proteinExistence type="predicted"/>
<sequence length="638" mass="69413">MFSSPPKRRRTGDAPPTANTDASQINPPSPLRPDTDRRSIDRASYQSPTRASLARSHPDVLQRALSRSPTKSPQRTTQNAQDPSEARVFGLRDRKALRPSIGMTGSPLDPFKKSMVSPARRASGIQAFAAPPRRVSRRIVPSDLMFQSPTAAKRATPEASVTNTPEVQLASELDGATGGWDGAGDLPGDLDQGPSLHDEFEEPDLPPTPTQLGLEKPPDRPMGLGSSSPSARARFGKRQGDIQSPSKLRSVEYGADEEGRSENTDTTGRALLPEPVLKKRKLKEQLTAEVEQLKKDIAELERWSGNLDQEGGADKEFDKLISLLVAQESQTSSTKPRAKSTPMSSLLSTLLPFSAKIPPKAPEDPLPNNTFALDQSSQTDPFLTVFGPLNLTAHSNTVTNAETNVVLERHELVLSAPRPFPSKLYSITVVYETNPETQSVVSVTVPGLASKVPEYLRQWINSRLANPLMNLDVTGLCWGVSRYWEAAVSRARVWAQIEERHAALLGRPGNPTRLPTTHESTGALTRKDLRRILPHLERTSMLFESKEKELKLILSCELSIDEWASEPRLRPGITVSVPGSLNRAAGKKIEQESKRLFHAILSENQSDLAGTADGIGGDAIARATDGVLGVLFGVGKKG</sequence>
<evidence type="ECO:0000256" key="2">
    <source>
        <dbReference type="SAM" id="MobiDB-lite"/>
    </source>
</evidence>
<feature type="coiled-coil region" evidence="1">
    <location>
        <begin position="276"/>
        <end position="310"/>
    </location>
</feature>
<dbReference type="VEuPathDB" id="FungiDB:ATEG_02740"/>
<accession>A0A5M3YVH1</accession>